<evidence type="ECO:0000256" key="2">
    <source>
        <dbReference type="SAM" id="Phobius"/>
    </source>
</evidence>
<comment type="caution">
    <text evidence="4">The sequence shown here is derived from an EMBL/GenBank/DDBJ whole genome shotgun (WGS) entry which is preliminary data.</text>
</comment>
<feature type="domain" description="KAP NTPase" evidence="3">
    <location>
        <begin position="655"/>
        <end position="950"/>
    </location>
</feature>
<feature type="coiled-coil region" evidence="1">
    <location>
        <begin position="424"/>
        <end position="520"/>
    </location>
</feature>
<dbReference type="InterPro" id="IPR027417">
    <property type="entry name" value="P-loop_NTPase"/>
</dbReference>
<dbReference type="OrthoDB" id="88903at2"/>
<reference evidence="4 5" key="1">
    <citation type="submission" date="2019-10" db="EMBL/GenBank/DDBJ databases">
        <title>Prolixibacter strains distinguished by the presence of nitrate reductase genes were adept at nitrate-dependent anaerobic corrosion of metallic iron and carbon steel.</title>
        <authorList>
            <person name="Iino T."/>
            <person name="Shono N."/>
            <person name="Ito K."/>
            <person name="Nakamura R."/>
            <person name="Sueoka K."/>
            <person name="Harayama S."/>
            <person name="Ohkuma M."/>
        </authorList>
    </citation>
    <scope>NUCLEOTIDE SEQUENCE [LARGE SCALE GENOMIC DNA]</scope>
    <source>
        <strain evidence="4 5">JCM 13498</strain>
    </source>
</reference>
<sequence>MKVKFETINSTHRIGLNISPNEGDIAIVSIDNVGSPGMLNRLVLKEYGYTELDLPNKEELSPGFSQIFTENRKAILFVVTVNGLDTNKNLEENLFQTLLEFRGWFKDKKLWIPLMGTGVGGLSLEDSYSITVDVINRFQQQFPTETNILISVPNSNEGRELHLKVIEQSSTDKIINEDAETFIKSLDAKFYLVGAYWSGNDQTDRFIKEGIWEKGHEDESYSEIINSIRANDVLIIKSTYYSNGTSYLKVKAVGVVSENKRDGTTIEVEWKITGLWEDFENLGFFRNTVQEAPPQYTTIILSRLDKNRWNDLRPPIPPKKDTIAGLISDSDKGIDYLEITKDVNAFAKVVSAKSFEPPLAIALFGKWGSGKSFFMRKLKEQIVRLSTNKSGIYCEGIAHIHFNAWSYMDSNLWASIVTKIFEELNEYISENKKEEIEKKEIEKQLTNQLSITKEEIGILEHKKSSVEEQITKLEQKRKTIHDELETKIEKVKTDTVWKVVEKVNSEFKAKEKILEVLNENESSLKTQDDLKRIIPEKYWSNPEKTYLLAKSRITFLKEFFRKDKIQTNLICLAVILLVIICIPLILELLSFQISKTNFLIPQAVLSMLITGGAIWRRAEIVYKQLQPIVSSLWKIKEAHEKQINEAVSKFEQGEKALKLEIEKGKSEVLLISEQIQKAESIKTDLEFRINNALTTETLYSFIDRRSKSDDYKKHLGIISTIRRDFEILNSLFTDHNQEVEKIKNADKFKRNFKKPLERIILYIDDLDRCPEENVVQVLEAVNLLMAFPLFVVIVGVDSRWVKNALIKKHALQFTGKLNGDDSSGSDLEIIEPSNYLEKIFQVPFHLKDAKDISVKEMIKKLAQSKAQIAETDKGRYVENGHVEEKINAPRKEEAISNLNPNNANNTILVDKPEALILTDDEIALMQDMSEVIGNNPRAIKRFINIFRIIKAHEEFTYTLDTNNQELTAIMFLLALSLGDYKKLMPSFEEYIQEENNSSKQLTLYLQSIHGVTDLDNLKHNLNVTLSDKQSFRVLQNIPIAILKKQNSFIRRFTFKQL</sequence>
<keyword evidence="1" id="KW-0175">Coiled coil</keyword>
<dbReference type="InterPro" id="IPR052754">
    <property type="entry name" value="NTPase_KAP_P-loop"/>
</dbReference>
<feature type="transmembrane region" description="Helical" evidence="2">
    <location>
        <begin position="598"/>
        <end position="615"/>
    </location>
</feature>
<keyword evidence="2" id="KW-0472">Membrane</keyword>
<dbReference type="Proteomes" id="UP000391834">
    <property type="component" value="Unassembled WGS sequence"/>
</dbReference>
<gene>
    <name evidence="4" type="ORF">PbJCM13498_40480</name>
</gene>
<dbReference type="PANTHER" id="PTHR22674:SF6">
    <property type="entry name" value="NTPASE KAP FAMILY P-LOOP DOMAIN-CONTAINING PROTEIN 1"/>
    <property type="match status" value="1"/>
</dbReference>
<name>A0A5M4B4V3_9BACT</name>
<accession>A0A5M4B4V3</accession>
<organism evidence="4 5">
    <name type="scientific">Prolixibacter bellariivorans</name>
    <dbReference type="NCBI Taxonomy" id="314319"/>
    <lineage>
        <taxon>Bacteria</taxon>
        <taxon>Pseudomonadati</taxon>
        <taxon>Bacteroidota</taxon>
        <taxon>Bacteroidia</taxon>
        <taxon>Marinilabiliales</taxon>
        <taxon>Prolixibacteraceae</taxon>
        <taxon>Prolixibacter</taxon>
    </lineage>
</organism>
<dbReference type="InterPro" id="IPR011646">
    <property type="entry name" value="KAP_P-loop"/>
</dbReference>
<dbReference type="RefSeq" id="WP_027585513.1">
    <property type="nucleotide sequence ID" value="NZ_BLAX01000001.1"/>
</dbReference>
<keyword evidence="2" id="KW-1133">Transmembrane helix</keyword>
<evidence type="ECO:0000256" key="1">
    <source>
        <dbReference type="SAM" id="Coils"/>
    </source>
</evidence>
<feature type="transmembrane region" description="Helical" evidence="2">
    <location>
        <begin position="567"/>
        <end position="586"/>
    </location>
</feature>
<dbReference type="EMBL" id="BLAX01000001">
    <property type="protein sequence ID" value="GET35185.1"/>
    <property type="molecule type" value="Genomic_DNA"/>
</dbReference>
<dbReference type="Pfam" id="PF07693">
    <property type="entry name" value="KAP_NTPase"/>
    <property type="match status" value="2"/>
</dbReference>
<proteinExistence type="predicted"/>
<evidence type="ECO:0000259" key="3">
    <source>
        <dbReference type="Pfam" id="PF07693"/>
    </source>
</evidence>
<evidence type="ECO:0000313" key="5">
    <source>
        <dbReference type="Proteomes" id="UP000391834"/>
    </source>
</evidence>
<feature type="domain" description="KAP NTPase" evidence="3">
    <location>
        <begin position="344"/>
        <end position="491"/>
    </location>
</feature>
<dbReference type="PANTHER" id="PTHR22674">
    <property type="entry name" value="NTPASE, KAP FAMILY P-LOOP DOMAIN-CONTAINING 1"/>
    <property type="match status" value="1"/>
</dbReference>
<keyword evidence="5" id="KW-1185">Reference proteome</keyword>
<keyword evidence="2" id="KW-0812">Transmembrane</keyword>
<dbReference type="SUPFAM" id="SSF52540">
    <property type="entry name" value="P-loop containing nucleoside triphosphate hydrolases"/>
    <property type="match status" value="2"/>
</dbReference>
<evidence type="ECO:0000313" key="4">
    <source>
        <dbReference type="EMBL" id="GET35185.1"/>
    </source>
</evidence>
<dbReference type="AlphaFoldDB" id="A0A5M4B4V3"/>
<protein>
    <recommendedName>
        <fullName evidence="3">KAP NTPase domain-containing protein</fullName>
    </recommendedName>
</protein>